<dbReference type="KEGG" id="ria:C7V51_04900"/>
<feature type="domain" description="DUF8185" evidence="2">
    <location>
        <begin position="119"/>
        <end position="220"/>
    </location>
</feature>
<dbReference type="Pfam" id="PF26572">
    <property type="entry name" value="DUF8185"/>
    <property type="match status" value="1"/>
</dbReference>
<feature type="domain" description="DUF8010" evidence="1">
    <location>
        <begin position="3"/>
        <end position="89"/>
    </location>
</feature>
<dbReference type="InterPro" id="IPR058498">
    <property type="entry name" value="DUF8185"/>
</dbReference>
<dbReference type="EMBL" id="CP028130">
    <property type="protein sequence ID" value="AZZ57322.1"/>
    <property type="molecule type" value="Genomic_DNA"/>
</dbReference>
<dbReference type="AlphaFoldDB" id="A0AAD1AGR6"/>
<gene>
    <name evidence="3" type="ORF">C7V51_04900</name>
</gene>
<evidence type="ECO:0000259" key="2">
    <source>
        <dbReference type="Pfam" id="PF26572"/>
    </source>
</evidence>
<evidence type="ECO:0000259" key="1">
    <source>
        <dbReference type="Pfam" id="PF26035"/>
    </source>
</evidence>
<name>A0AAD1AGR6_9MICO</name>
<dbReference type="Proteomes" id="UP000283946">
    <property type="component" value="Chromosome"/>
</dbReference>
<evidence type="ECO:0000313" key="4">
    <source>
        <dbReference type="Proteomes" id="UP000283946"/>
    </source>
</evidence>
<dbReference type="InterPro" id="IPR058323">
    <property type="entry name" value="DUF8010"/>
</dbReference>
<dbReference type="Pfam" id="PF26035">
    <property type="entry name" value="DUF8010"/>
    <property type="match status" value="1"/>
</dbReference>
<reference evidence="3 4" key="1">
    <citation type="submission" date="2018-03" db="EMBL/GenBank/DDBJ databases">
        <title>Bacteriophage NCPPB3778 and a type I-E CRISPR drive the evolution of the US Biological Select Agent, Rathayibacter toxicus.</title>
        <authorList>
            <person name="Davis E.W.II."/>
            <person name="Tabima J.F."/>
            <person name="Weisberg A.J."/>
            <person name="Dantas Lopes L."/>
            <person name="Wiseman M.S."/>
            <person name="Wiseman M.S."/>
            <person name="Pupko T."/>
            <person name="Belcher M.S."/>
            <person name="Sechler A.J."/>
            <person name="Tancos M.A."/>
            <person name="Schroeder B.K."/>
            <person name="Murray T.D."/>
            <person name="Luster D.G."/>
            <person name="Schneider W.L."/>
            <person name="Rogers E."/>
            <person name="Andreote F.D."/>
            <person name="Grunwald N.J."/>
            <person name="Putnam M.L."/>
            <person name="Chang J.H."/>
        </authorList>
    </citation>
    <scope>NUCLEOTIDE SEQUENCE [LARGE SCALE GENOMIC DNA]</scope>
    <source>
        <strain evidence="3 4">NCCPB 2253</strain>
    </source>
</reference>
<dbReference type="RefSeq" id="WP_104264747.1">
    <property type="nucleotide sequence ID" value="NZ_CP028130.1"/>
</dbReference>
<accession>A0AAD1AGR6</accession>
<evidence type="ECO:0000313" key="3">
    <source>
        <dbReference type="EMBL" id="AZZ57322.1"/>
    </source>
</evidence>
<organism evidence="3 4">
    <name type="scientific">Rathayibacter iranicus</name>
    <dbReference type="NCBI Taxonomy" id="59737"/>
    <lineage>
        <taxon>Bacteria</taxon>
        <taxon>Bacillati</taxon>
        <taxon>Actinomycetota</taxon>
        <taxon>Actinomycetes</taxon>
        <taxon>Micrococcales</taxon>
        <taxon>Microbacteriaceae</taxon>
        <taxon>Rathayibacter</taxon>
    </lineage>
</organism>
<proteinExistence type="predicted"/>
<sequence length="221" mass="23527">MSSSFSLADPPSLSDLRVFLGRSARVEDGAVRLLADDHVLAAYTPILQPRGLLDRSATVLGLRVFALDESAGFDRVVPIRALSDRLAHLQWEPGGAEGKPVVLPDGDDATAGSWAGVSPPRGGWVRREPVDPLVLDRVAREGINEIAAAVGSETGEHIVGRVRSSVWGRPLNGFEDVPAGAAFALFALGFLDADDPVTLLESGAWRRLTSRRGHVLVRTPG</sequence>
<protein>
    <submittedName>
        <fullName evidence="3">Uncharacterized protein</fullName>
    </submittedName>
</protein>